<dbReference type="Pfam" id="PF01172">
    <property type="entry name" value="SBDS_N"/>
    <property type="match status" value="1"/>
</dbReference>
<dbReference type="GO" id="GO:0005737">
    <property type="term" value="C:cytoplasm"/>
    <property type="evidence" value="ECO:0007669"/>
    <property type="project" value="UniProtKB-SubCell"/>
</dbReference>
<evidence type="ECO:0000256" key="4">
    <source>
        <dbReference type="ARBA" id="ARBA00022490"/>
    </source>
</evidence>
<dbReference type="InterPro" id="IPR018978">
    <property type="entry name" value="SDO1/SBDS_central"/>
</dbReference>
<sequence>MCGLFQPIGQVRLTNVATVRLKANNVRFEIACYKNKVLNWKSGVETDIQEVLQCPYIFTSISKGKLAKNEQLLKAFGTKDVDVICRQILDKGEIQVSKEERNQLLHETFKDVVTIISEVAINPKTGRPLSSTLVESTLKASAFSITLKEPAKKQALKALAHLQQLYPDDIARSQMRLKITCLYAQRPSVLVFLREHGSYVEHDGLSDCEQGTPSPSTDSSSPKGMPREAMHQSDCSKSNTANLTVIDEKAAGNSDRIKENPVNPKAKKEELVITIRFLCCTKIYRDVDNFVSNVLNPPGSLQLVSLNVKDAGNRGLVPIYNETKALPSEPKETSQQGTQLTTQEEDAAILEGVQNITIKATEKDTEKPTVQAANKSAFNCKNCGMGFESSSEYRRHCKSELHVINSKMLLKGLPPMSPEEFQALDMCLKNTSLDT</sequence>
<dbReference type="InterPro" id="IPR002140">
    <property type="entry name" value="Sdo1/SBDS"/>
</dbReference>
<gene>
    <name evidence="11" type="ORF">X943_000414</name>
</gene>
<reference evidence="11" key="2">
    <citation type="submission" date="2021-05" db="EMBL/GenBank/DDBJ databases">
        <authorList>
            <person name="Pain A."/>
        </authorList>
    </citation>
    <scope>NUCLEOTIDE SEQUENCE</scope>
    <source>
        <strain evidence="11">1802A</strain>
    </source>
</reference>
<dbReference type="Proteomes" id="UP001195914">
    <property type="component" value="Unassembled WGS sequence"/>
</dbReference>
<comment type="subunit">
    <text evidence="7">Associates with the 60S ribosomal subunit.</text>
</comment>
<name>A0AAD9GA72_BABDI</name>
<dbReference type="InterPro" id="IPR037188">
    <property type="entry name" value="Sdo1/SBDS_central_sf"/>
</dbReference>
<evidence type="ECO:0000256" key="9">
    <source>
        <dbReference type="SAM" id="MobiDB-lite"/>
    </source>
</evidence>
<comment type="similarity">
    <text evidence="3">Belongs to the SDO1/SBDS family.</text>
</comment>
<dbReference type="NCBIfam" id="TIGR00291">
    <property type="entry name" value="RNA_SBDS"/>
    <property type="match status" value="1"/>
</dbReference>
<comment type="caution">
    <text evidence="11">The sequence shown here is derived from an EMBL/GenBank/DDBJ whole genome shotgun (WGS) entry which is preliminary data.</text>
</comment>
<dbReference type="SUPFAM" id="SSF109728">
    <property type="entry name" value="Hypothetical protein AF0491, middle domain"/>
    <property type="match status" value="1"/>
</dbReference>
<proteinExistence type="inferred from homology"/>
<evidence type="ECO:0000256" key="5">
    <source>
        <dbReference type="ARBA" id="ARBA00022517"/>
    </source>
</evidence>
<protein>
    <recommendedName>
        <fullName evidence="10">C2H2-type domain-containing protein</fullName>
    </recommendedName>
</protein>
<feature type="region of interest" description="Disordered" evidence="9">
    <location>
        <begin position="203"/>
        <end position="238"/>
    </location>
</feature>
<dbReference type="Gene3D" id="3.30.1250.10">
    <property type="entry name" value="Ribosome maturation protein SBDS, N-terminal domain"/>
    <property type="match status" value="1"/>
</dbReference>
<evidence type="ECO:0000313" key="12">
    <source>
        <dbReference type="Proteomes" id="UP001195914"/>
    </source>
</evidence>
<dbReference type="InterPro" id="IPR019783">
    <property type="entry name" value="SDO1/SBDS_N"/>
</dbReference>
<dbReference type="InterPro" id="IPR013087">
    <property type="entry name" value="Znf_C2H2_type"/>
</dbReference>
<keyword evidence="8" id="KW-0862">Zinc</keyword>
<evidence type="ECO:0000256" key="7">
    <source>
        <dbReference type="ARBA" id="ARBA00049708"/>
    </source>
</evidence>
<feature type="compositionally biased region" description="Low complexity" evidence="9">
    <location>
        <begin position="212"/>
        <end position="222"/>
    </location>
</feature>
<dbReference type="GO" id="GO:0005634">
    <property type="term" value="C:nucleus"/>
    <property type="evidence" value="ECO:0007669"/>
    <property type="project" value="UniProtKB-SubCell"/>
</dbReference>
<evidence type="ECO:0000256" key="8">
    <source>
        <dbReference type="PROSITE-ProRule" id="PRU00042"/>
    </source>
</evidence>
<accession>A0AAD9GA72</accession>
<feature type="domain" description="C2H2-type" evidence="10">
    <location>
        <begin position="378"/>
        <end position="402"/>
    </location>
</feature>
<dbReference type="PANTHER" id="PTHR10927">
    <property type="entry name" value="RIBOSOME MATURATION PROTEIN SBDS"/>
    <property type="match status" value="1"/>
</dbReference>
<keyword evidence="5" id="KW-0690">Ribosome biogenesis</keyword>
<evidence type="ECO:0000256" key="6">
    <source>
        <dbReference type="ARBA" id="ARBA00023242"/>
    </source>
</evidence>
<keyword evidence="8" id="KW-0479">Metal-binding</keyword>
<keyword evidence="12" id="KW-1185">Reference proteome</keyword>
<dbReference type="PANTHER" id="PTHR10927:SF1">
    <property type="entry name" value="RIBOSOME MATURATION PROTEIN SBDS"/>
    <property type="match status" value="1"/>
</dbReference>
<keyword evidence="4" id="KW-0963">Cytoplasm</keyword>
<dbReference type="PROSITE" id="PS50157">
    <property type="entry name" value="ZINC_FINGER_C2H2_2"/>
    <property type="match status" value="1"/>
</dbReference>
<keyword evidence="6" id="KW-0539">Nucleus</keyword>
<dbReference type="GO" id="GO:0042256">
    <property type="term" value="P:cytosolic ribosome assembly"/>
    <property type="evidence" value="ECO:0007669"/>
    <property type="project" value="InterPro"/>
</dbReference>
<evidence type="ECO:0000256" key="3">
    <source>
        <dbReference type="ARBA" id="ARBA00007433"/>
    </source>
</evidence>
<evidence type="ECO:0000259" key="10">
    <source>
        <dbReference type="PROSITE" id="PS50157"/>
    </source>
</evidence>
<dbReference type="PROSITE" id="PS00028">
    <property type="entry name" value="ZINC_FINGER_C2H2_1"/>
    <property type="match status" value="1"/>
</dbReference>
<keyword evidence="8" id="KW-0863">Zinc-finger</keyword>
<dbReference type="InterPro" id="IPR036786">
    <property type="entry name" value="Ribosome_mat_SBDS_N_sf"/>
</dbReference>
<reference evidence="11" key="1">
    <citation type="journal article" date="2014" name="Nucleic Acids Res.">
        <title>The evolutionary dynamics of variant antigen genes in Babesia reveal a history of genomic innovation underlying host-parasite interaction.</title>
        <authorList>
            <person name="Jackson A.P."/>
            <person name="Otto T.D."/>
            <person name="Darby A."/>
            <person name="Ramaprasad A."/>
            <person name="Xia D."/>
            <person name="Echaide I.E."/>
            <person name="Farber M."/>
            <person name="Gahlot S."/>
            <person name="Gamble J."/>
            <person name="Gupta D."/>
            <person name="Gupta Y."/>
            <person name="Jackson L."/>
            <person name="Malandrin L."/>
            <person name="Malas T.B."/>
            <person name="Moussa E."/>
            <person name="Nair M."/>
            <person name="Reid A.J."/>
            <person name="Sanders M."/>
            <person name="Sharma J."/>
            <person name="Tracey A."/>
            <person name="Quail M.A."/>
            <person name="Weir W."/>
            <person name="Wastling J.M."/>
            <person name="Hall N."/>
            <person name="Willadsen P."/>
            <person name="Lingelbach K."/>
            <person name="Shiels B."/>
            <person name="Tait A."/>
            <person name="Berriman M."/>
            <person name="Allred D.R."/>
            <person name="Pain A."/>
        </authorList>
    </citation>
    <scope>NUCLEOTIDE SEQUENCE</scope>
    <source>
        <strain evidence="11">1802A</strain>
    </source>
</reference>
<evidence type="ECO:0000256" key="2">
    <source>
        <dbReference type="ARBA" id="ARBA00004496"/>
    </source>
</evidence>
<dbReference type="Pfam" id="PF09377">
    <property type="entry name" value="SBDS_domain_II"/>
    <property type="match status" value="1"/>
</dbReference>
<comment type="subcellular location">
    <subcellularLocation>
        <location evidence="2">Cytoplasm</location>
    </subcellularLocation>
    <subcellularLocation>
        <location evidence="1">Nucleus</location>
    </subcellularLocation>
</comment>
<dbReference type="AlphaFoldDB" id="A0AAD9GA72"/>
<evidence type="ECO:0000256" key="1">
    <source>
        <dbReference type="ARBA" id="ARBA00004123"/>
    </source>
</evidence>
<dbReference type="Gene3D" id="1.10.10.900">
    <property type="entry name" value="SBDS protein C-terminal domain, subdomain 1"/>
    <property type="match status" value="1"/>
</dbReference>
<dbReference type="EMBL" id="JAHBMH010000062">
    <property type="protein sequence ID" value="KAK1934721.1"/>
    <property type="molecule type" value="Genomic_DNA"/>
</dbReference>
<dbReference type="SUPFAM" id="SSF89895">
    <property type="entry name" value="FYSH domain"/>
    <property type="match status" value="1"/>
</dbReference>
<dbReference type="InterPro" id="IPR039100">
    <property type="entry name" value="Sdo1/SBDS-like"/>
</dbReference>
<dbReference type="GO" id="GO:0008270">
    <property type="term" value="F:zinc ion binding"/>
    <property type="evidence" value="ECO:0007669"/>
    <property type="project" value="UniProtKB-KW"/>
</dbReference>
<organism evidence="11 12">
    <name type="scientific">Babesia divergens</name>
    <dbReference type="NCBI Taxonomy" id="32595"/>
    <lineage>
        <taxon>Eukaryota</taxon>
        <taxon>Sar</taxon>
        <taxon>Alveolata</taxon>
        <taxon>Apicomplexa</taxon>
        <taxon>Aconoidasida</taxon>
        <taxon>Piroplasmida</taxon>
        <taxon>Babesiidae</taxon>
        <taxon>Babesia</taxon>
    </lineage>
</organism>
<evidence type="ECO:0000313" key="11">
    <source>
        <dbReference type="EMBL" id="KAK1934721.1"/>
    </source>
</evidence>